<dbReference type="GO" id="GO:2001069">
    <property type="term" value="F:glycogen binding"/>
    <property type="evidence" value="ECO:0007669"/>
    <property type="project" value="TreeGrafter"/>
</dbReference>
<dbReference type="InterPro" id="IPR050782">
    <property type="entry name" value="PP1_regulatory_subunit_3"/>
</dbReference>
<protein>
    <submittedName>
        <fullName evidence="3">CBM21 domain-containing protein</fullName>
    </submittedName>
</protein>
<name>A0A914V6E5_9BILA</name>
<dbReference type="GO" id="GO:0005979">
    <property type="term" value="P:regulation of glycogen biosynthetic process"/>
    <property type="evidence" value="ECO:0007669"/>
    <property type="project" value="TreeGrafter"/>
</dbReference>
<dbReference type="Proteomes" id="UP000887566">
    <property type="component" value="Unplaced"/>
</dbReference>
<dbReference type="GO" id="GO:0000164">
    <property type="term" value="C:protein phosphatase type 1 complex"/>
    <property type="evidence" value="ECO:0007669"/>
    <property type="project" value="TreeGrafter"/>
</dbReference>
<evidence type="ECO:0000259" key="1">
    <source>
        <dbReference type="PROSITE" id="PS51159"/>
    </source>
</evidence>
<evidence type="ECO:0000313" key="3">
    <source>
        <dbReference type="WBParaSite" id="PSAMB.scaffold15947size1442.g36722.t1"/>
    </source>
</evidence>
<reference evidence="3" key="1">
    <citation type="submission" date="2022-11" db="UniProtKB">
        <authorList>
            <consortium name="WormBaseParasite"/>
        </authorList>
    </citation>
    <scope>IDENTIFICATION</scope>
</reference>
<dbReference type="Gene3D" id="2.60.40.2440">
    <property type="entry name" value="Carbohydrate binding type-21 domain"/>
    <property type="match status" value="1"/>
</dbReference>
<keyword evidence="2" id="KW-1185">Reference proteome</keyword>
<proteinExistence type="predicted"/>
<feature type="domain" description="CBM21" evidence="1">
    <location>
        <begin position="72"/>
        <end position="136"/>
    </location>
</feature>
<organism evidence="2 3">
    <name type="scientific">Plectus sambesii</name>
    <dbReference type="NCBI Taxonomy" id="2011161"/>
    <lineage>
        <taxon>Eukaryota</taxon>
        <taxon>Metazoa</taxon>
        <taxon>Ecdysozoa</taxon>
        <taxon>Nematoda</taxon>
        <taxon>Chromadorea</taxon>
        <taxon>Plectida</taxon>
        <taxon>Plectina</taxon>
        <taxon>Plectoidea</taxon>
        <taxon>Plectidae</taxon>
        <taxon>Plectus</taxon>
    </lineage>
</organism>
<dbReference type="PANTHER" id="PTHR12307">
    <property type="entry name" value="PROTEIN PHOSPHATASE 1 REGULATORY SUBUNIT"/>
    <property type="match status" value="1"/>
</dbReference>
<dbReference type="GO" id="GO:0008157">
    <property type="term" value="F:protein phosphatase 1 binding"/>
    <property type="evidence" value="ECO:0007669"/>
    <property type="project" value="TreeGrafter"/>
</dbReference>
<evidence type="ECO:0000313" key="2">
    <source>
        <dbReference type="Proteomes" id="UP000887566"/>
    </source>
</evidence>
<sequence length="136" mass="15165">MVRFADSMGLDLEHIRHILVDDYTMVDANPDPHPLNSSIVIRAPRTLSASSSSSNCRYLVKRFNLPNSYNIPKLVDAKKVCLESLTILDLSLTGVIRVANVAFEKQVHVRYTLDGWATWTEVRASFIDSSSNGAND</sequence>
<dbReference type="PROSITE" id="PS51159">
    <property type="entry name" value="CBM21"/>
    <property type="match status" value="1"/>
</dbReference>
<dbReference type="InterPro" id="IPR005036">
    <property type="entry name" value="CBM21_dom"/>
</dbReference>
<dbReference type="WBParaSite" id="PSAMB.scaffold15947size1442.g36722.t1">
    <property type="protein sequence ID" value="PSAMB.scaffold15947size1442.g36722.t1"/>
    <property type="gene ID" value="PSAMB.scaffold15947size1442.g36722"/>
</dbReference>
<dbReference type="PANTHER" id="PTHR12307:SF53">
    <property type="entry name" value="PROTEIN PHOSPHATASE 1 REGULATORY SUBUNIT"/>
    <property type="match status" value="1"/>
</dbReference>
<dbReference type="AlphaFoldDB" id="A0A914V6E5"/>
<dbReference type="Pfam" id="PF03370">
    <property type="entry name" value="CBM_21"/>
    <property type="match status" value="1"/>
</dbReference>
<accession>A0A914V6E5</accession>
<dbReference type="InterPro" id="IPR038175">
    <property type="entry name" value="CBM21_dom_sf"/>
</dbReference>